<reference evidence="8 9" key="1">
    <citation type="submission" date="2019-10" db="EMBL/GenBank/DDBJ databases">
        <title>Evaluation of single-gene subtyping targets for Pseudomonas.</title>
        <authorList>
            <person name="Reichler S.J."/>
            <person name="Orsi R.H."/>
            <person name="Wiedmann M."/>
            <person name="Martin N.H."/>
            <person name="Murphy S.I."/>
        </authorList>
    </citation>
    <scope>NUCLEOTIDE SEQUENCE</scope>
    <source>
        <strain evidence="4 10">FSL R10-0802</strain>
        <strain evidence="6 9">FSL R10-1594</strain>
        <strain evidence="7 8">FSL R10-1984</strain>
        <strain evidence="5">FSL R10-2339</strain>
    </source>
</reference>
<dbReference type="EMBL" id="WIVT01000003">
    <property type="protein sequence ID" value="MQU15753.1"/>
    <property type="molecule type" value="Genomic_DNA"/>
</dbReference>
<dbReference type="PANTHER" id="PTHR35848">
    <property type="entry name" value="OXALATE-BINDING PROTEIN"/>
    <property type="match status" value="1"/>
</dbReference>
<dbReference type="InterPro" id="IPR011051">
    <property type="entry name" value="RmlC_Cupin_sf"/>
</dbReference>
<dbReference type="Proteomes" id="UP000713985">
    <property type="component" value="Unassembled WGS sequence"/>
</dbReference>
<name>A0A6A7Z0R8_9PSED</name>
<dbReference type="AlphaFoldDB" id="A0A6A7Z0R8"/>
<evidence type="ECO:0000313" key="8">
    <source>
        <dbReference type="Proteomes" id="UP000437970"/>
    </source>
</evidence>
<evidence type="ECO:0000313" key="4">
    <source>
        <dbReference type="EMBL" id="MQT24920.1"/>
    </source>
</evidence>
<dbReference type="OrthoDB" id="116921at2"/>
<dbReference type="EMBL" id="WIWC01000043">
    <property type="protein sequence ID" value="MQT82273.1"/>
    <property type="molecule type" value="Genomic_DNA"/>
</dbReference>
<dbReference type="EMBL" id="WIWP01000003">
    <property type="protein sequence ID" value="MQT24920.1"/>
    <property type="molecule type" value="Genomic_DNA"/>
</dbReference>
<evidence type="ECO:0000259" key="3">
    <source>
        <dbReference type="Pfam" id="PF07883"/>
    </source>
</evidence>
<gene>
    <name evidence="6" type="ORF">GHN41_04720</name>
    <name evidence="5" type="ORF">GHN86_19715</name>
    <name evidence="4" type="ORF">GHN94_03600</name>
    <name evidence="7" type="ORF">GHO29_00840</name>
</gene>
<proteinExistence type="predicted"/>
<accession>A0A6A7Z0R8</accession>
<dbReference type="GO" id="GO:0046872">
    <property type="term" value="F:metal ion binding"/>
    <property type="evidence" value="ECO:0007669"/>
    <property type="project" value="UniProtKB-KW"/>
</dbReference>
<evidence type="ECO:0000313" key="9">
    <source>
        <dbReference type="Proteomes" id="UP000443000"/>
    </source>
</evidence>
<dbReference type="CDD" id="cd02224">
    <property type="entry name" value="cupin_SPO2919-like"/>
    <property type="match status" value="1"/>
</dbReference>
<dbReference type="Proteomes" id="UP000437970">
    <property type="component" value="Unassembled WGS sequence"/>
</dbReference>
<evidence type="ECO:0000313" key="10">
    <source>
        <dbReference type="Proteomes" id="UP000713985"/>
    </source>
</evidence>
<dbReference type="Pfam" id="PF07883">
    <property type="entry name" value="Cupin_2"/>
    <property type="match status" value="1"/>
</dbReference>
<dbReference type="Proteomes" id="UP000443000">
    <property type="component" value="Unassembled WGS sequence"/>
</dbReference>
<feature type="domain" description="Cupin type-2" evidence="3">
    <location>
        <begin position="53"/>
        <end position="123"/>
    </location>
</feature>
<keyword evidence="10" id="KW-1185">Reference proteome</keyword>
<protein>
    <submittedName>
        <fullName evidence="5">Cupin domain-containing protein</fullName>
    </submittedName>
</protein>
<evidence type="ECO:0000313" key="7">
    <source>
        <dbReference type="EMBL" id="MQU25012.1"/>
    </source>
</evidence>
<dbReference type="SUPFAM" id="SSF51182">
    <property type="entry name" value="RmlC-like cupins"/>
    <property type="match status" value="1"/>
</dbReference>
<evidence type="ECO:0000256" key="1">
    <source>
        <dbReference type="ARBA" id="ARBA00022723"/>
    </source>
</evidence>
<dbReference type="InterPro" id="IPR013096">
    <property type="entry name" value="Cupin_2"/>
</dbReference>
<comment type="caution">
    <text evidence="5">The sequence shown here is derived from an EMBL/GenBank/DDBJ whole genome shotgun (WGS) entry which is preliminary data.</text>
</comment>
<feature type="region of interest" description="Disordered" evidence="2">
    <location>
        <begin position="1"/>
        <end position="27"/>
    </location>
</feature>
<dbReference type="PANTHER" id="PTHR35848:SF9">
    <property type="entry name" value="SLL1358 PROTEIN"/>
    <property type="match status" value="1"/>
</dbReference>
<dbReference type="InterPro" id="IPR051610">
    <property type="entry name" value="GPI/OXD"/>
</dbReference>
<organism evidence="5">
    <name type="scientific">Pseudomonas helleri</name>
    <dbReference type="NCBI Taxonomy" id="1608996"/>
    <lineage>
        <taxon>Bacteria</taxon>
        <taxon>Pseudomonadati</taxon>
        <taxon>Pseudomonadota</taxon>
        <taxon>Gammaproteobacteria</taxon>
        <taxon>Pseudomonadales</taxon>
        <taxon>Pseudomonadaceae</taxon>
        <taxon>Pseudomonas</taxon>
    </lineage>
</organism>
<evidence type="ECO:0000256" key="2">
    <source>
        <dbReference type="SAM" id="MobiDB-lite"/>
    </source>
</evidence>
<keyword evidence="1" id="KW-0479">Metal-binding</keyword>
<dbReference type="Gene3D" id="2.60.120.10">
    <property type="entry name" value="Jelly Rolls"/>
    <property type="match status" value="1"/>
</dbReference>
<dbReference type="RefSeq" id="WP_153377023.1">
    <property type="nucleotide sequence ID" value="NZ_JBITTT010000005.1"/>
</dbReference>
<evidence type="ECO:0000313" key="6">
    <source>
        <dbReference type="EMBL" id="MQU15753.1"/>
    </source>
</evidence>
<evidence type="ECO:0000313" key="5">
    <source>
        <dbReference type="EMBL" id="MQT82273.1"/>
    </source>
</evidence>
<sequence>MTAMSEPSPISALDAPERLRPSNYPEPFAALTQGRKKRPLGDLFNLQNFGVNLIHLSPGSLSALHHTHSRQDEFIYVLEGYPTLIRGETTLQLAPGMIAGFPSQGLAHHLENRSDQECIILEVGDRSAGDCVTYPFDDLQTVEGTDGKWHFTHKDGRPYE</sequence>
<dbReference type="InterPro" id="IPR014710">
    <property type="entry name" value="RmlC-like_jellyroll"/>
</dbReference>
<dbReference type="EMBL" id="WIVW01000001">
    <property type="protein sequence ID" value="MQU25012.1"/>
    <property type="molecule type" value="Genomic_DNA"/>
</dbReference>